<name>A0A5S5DX14_9FLAO</name>
<feature type="chain" id="PRO_5024382389" evidence="5">
    <location>
        <begin position="23"/>
        <end position="176"/>
    </location>
</feature>
<keyword evidence="8" id="KW-1185">Reference proteome</keyword>
<organism evidence="7 8">
    <name type="scientific">Tenacibaculum adriaticum</name>
    <dbReference type="NCBI Taxonomy" id="413713"/>
    <lineage>
        <taxon>Bacteria</taxon>
        <taxon>Pseudomonadati</taxon>
        <taxon>Bacteroidota</taxon>
        <taxon>Flavobacteriia</taxon>
        <taxon>Flavobacteriales</taxon>
        <taxon>Flavobacteriaceae</taxon>
        <taxon>Tenacibaculum</taxon>
    </lineage>
</organism>
<evidence type="ECO:0000256" key="1">
    <source>
        <dbReference type="ARBA" id="ARBA00007074"/>
    </source>
</evidence>
<gene>
    <name evidence="7" type="ORF">C7447_1011094</name>
</gene>
<dbReference type="InterPro" id="IPR038765">
    <property type="entry name" value="Papain-like_cys_pep_sf"/>
</dbReference>
<proteinExistence type="inferred from homology"/>
<feature type="domain" description="NlpC/P60" evidence="6">
    <location>
        <begin position="49"/>
        <end position="176"/>
    </location>
</feature>
<evidence type="ECO:0000313" key="7">
    <source>
        <dbReference type="EMBL" id="TYQ00478.1"/>
    </source>
</evidence>
<dbReference type="Gene3D" id="3.90.1720.10">
    <property type="entry name" value="endopeptidase domain like (from Nostoc punctiforme)"/>
    <property type="match status" value="1"/>
</dbReference>
<dbReference type="InterPro" id="IPR051202">
    <property type="entry name" value="Peptidase_C40"/>
</dbReference>
<keyword evidence="4" id="KW-0788">Thiol protease</keyword>
<evidence type="ECO:0000256" key="4">
    <source>
        <dbReference type="ARBA" id="ARBA00022807"/>
    </source>
</evidence>
<protein>
    <submittedName>
        <fullName evidence="7">NlpC/P60 family protein</fullName>
    </submittedName>
</protein>
<evidence type="ECO:0000256" key="3">
    <source>
        <dbReference type="ARBA" id="ARBA00022801"/>
    </source>
</evidence>
<keyword evidence="5" id="KW-0732">Signal</keyword>
<dbReference type="EMBL" id="VNIA01000001">
    <property type="protein sequence ID" value="TYQ00478.1"/>
    <property type="molecule type" value="Genomic_DNA"/>
</dbReference>
<dbReference type="GO" id="GO:0006508">
    <property type="term" value="P:proteolysis"/>
    <property type="evidence" value="ECO:0007669"/>
    <property type="project" value="UniProtKB-KW"/>
</dbReference>
<feature type="signal peptide" evidence="5">
    <location>
        <begin position="1"/>
        <end position="22"/>
    </location>
</feature>
<dbReference type="Pfam" id="PF00877">
    <property type="entry name" value="NLPC_P60"/>
    <property type="match status" value="1"/>
</dbReference>
<dbReference type="AlphaFoldDB" id="A0A5S5DX14"/>
<keyword evidence="3" id="KW-0378">Hydrolase</keyword>
<comment type="similarity">
    <text evidence="1">Belongs to the peptidase C40 family.</text>
</comment>
<dbReference type="GO" id="GO:0008234">
    <property type="term" value="F:cysteine-type peptidase activity"/>
    <property type="evidence" value="ECO:0007669"/>
    <property type="project" value="UniProtKB-KW"/>
</dbReference>
<sequence>MMIKKLLLFIFSITLMSCGSSKKITTSQNSINANRTIASRSTTEYSTEVSIADKIVWTAVTYKGIPYKYGGTNRSGMDCSGLIYTSFKKRDVNIPRTSRLMYNDGFPIKLKEVKRGDLLFFRTSKSRNKVNHVGLVTSVDGNDIKFIHSTSSRGVIVTSLNETYWNRAFIKAKRVL</sequence>
<evidence type="ECO:0000256" key="2">
    <source>
        <dbReference type="ARBA" id="ARBA00022670"/>
    </source>
</evidence>
<dbReference type="PANTHER" id="PTHR47053:SF1">
    <property type="entry name" value="MUREIN DD-ENDOPEPTIDASE MEPH-RELATED"/>
    <property type="match status" value="1"/>
</dbReference>
<dbReference type="InterPro" id="IPR000064">
    <property type="entry name" value="NLP_P60_dom"/>
</dbReference>
<dbReference type="Proteomes" id="UP000323136">
    <property type="component" value="Unassembled WGS sequence"/>
</dbReference>
<dbReference type="SUPFAM" id="SSF54001">
    <property type="entry name" value="Cysteine proteinases"/>
    <property type="match status" value="1"/>
</dbReference>
<evidence type="ECO:0000259" key="6">
    <source>
        <dbReference type="PROSITE" id="PS51935"/>
    </source>
</evidence>
<accession>A0A5S5DX14</accession>
<keyword evidence="2" id="KW-0645">Protease</keyword>
<dbReference type="PROSITE" id="PS51935">
    <property type="entry name" value="NLPC_P60"/>
    <property type="match status" value="1"/>
</dbReference>
<dbReference type="PANTHER" id="PTHR47053">
    <property type="entry name" value="MUREIN DD-ENDOPEPTIDASE MEPH-RELATED"/>
    <property type="match status" value="1"/>
</dbReference>
<evidence type="ECO:0000256" key="5">
    <source>
        <dbReference type="SAM" id="SignalP"/>
    </source>
</evidence>
<reference evidence="7 8" key="1">
    <citation type="submission" date="2019-07" db="EMBL/GenBank/DDBJ databases">
        <title>Genomic Encyclopedia of Type Strains, Phase IV (KMG-IV): sequencing the most valuable type-strain genomes for metagenomic binning, comparative biology and taxonomic classification.</title>
        <authorList>
            <person name="Goeker M."/>
        </authorList>
    </citation>
    <scope>NUCLEOTIDE SEQUENCE [LARGE SCALE GENOMIC DNA]</scope>
    <source>
        <strain evidence="7 8">DSM 18961</strain>
    </source>
</reference>
<evidence type="ECO:0000313" key="8">
    <source>
        <dbReference type="Proteomes" id="UP000323136"/>
    </source>
</evidence>
<dbReference type="PROSITE" id="PS51257">
    <property type="entry name" value="PROKAR_LIPOPROTEIN"/>
    <property type="match status" value="1"/>
</dbReference>
<comment type="caution">
    <text evidence="7">The sequence shown here is derived from an EMBL/GenBank/DDBJ whole genome shotgun (WGS) entry which is preliminary data.</text>
</comment>